<proteinExistence type="inferred from homology"/>
<evidence type="ECO:0000256" key="6">
    <source>
        <dbReference type="ARBA" id="ARBA00022679"/>
    </source>
</evidence>
<dbReference type="PANTHER" id="PTHR12189">
    <property type="entry name" value="MRNA GUANINE-7- METHYLTRANSFERASE"/>
    <property type="match status" value="1"/>
</dbReference>
<keyword evidence="6 15" id="KW-0808">Transferase</keyword>
<feature type="site" description="mRNA cap binding" evidence="17">
    <location>
        <position position="253"/>
    </location>
</feature>
<dbReference type="InterPro" id="IPR004971">
    <property type="entry name" value="mRNA_G-N7_MeTrfase_dom"/>
</dbReference>
<keyword evidence="7 15" id="KW-0949">S-adenosyl-L-methionine</keyword>
<feature type="binding site" evidence="16">
    <location>
        <position position="249"/>
    </location>
    <ligand>
        <name>S-adenosyl-L-methionine</name>
        <dbReference type="ChEBI" id="CHEBI:59789"/>
    </ligand>
</feature>
<feature type="binding site" evidence="16">
    <location>
        <position position="154"/>
    </location>
    <ligand>
        <name>S-adenosyl-L-methionine</name>
        <dbReference type="ChEBI" id="CHEBI:59789"/>
    </ligand>
</feature>
<dbReference type="EMBL" id="CP049001">
    <property type="protein sequence ID" value="QID84402.1"/>
    <property type="molecule type" value="Genomic_DNA"/>
</dbReference>
<dbReference type="InterPro" id="IPR029063">
    <property type="entry name" value="SAM-dependent_MTases_sf"/>
</dbReference>
<evidence type="ECO:0000313" key="20">
    <source>
        <dbReference type="EMBL" id="QID84402.1"/>
    </source>
</evidence>
<evidence type="ECO:0000256" key="3">
    <source>
        <dbReference type="ARBA" id="ARBA00011926"/>
    </source>
</evidence>
<keyword evidence="4 15" id="KW-0489">Methyltransferase</keyword>
<dbReference type="InterPro" id="IPR016899">
    <property type="entry name" value="mRNA_G-N7_MeTrfase_euk"/>
</dbReference>
<dbReference type="InterPro" id="IPR039753">
    <property type="entry name" value="RG7MT1"/>
</dbReference>
<sequence length="436" mass="50272">MSNKPEKPVWMSQEDYDRQYGAASNDEASTILGNNSKTFMSAPINGNGSSTASQTPPALNPASSVSPTEPETAFKVQKRRHERYDQEERERKKRAQKLREEQLKRHEIEMTANRSMNVDQIVREHYNERTIIANRAKRNLSPIIKLRNFNNAIKYMLIDKLTKPSDVVLELGCGKGGDLRKYGAAGISQFIGIDISNASIQEAHKRYRSMRNLDYQVVLITGDCFGESLGVALEPFPDCRFPCDIVSTQFCLHYAFETEEKARRALLNVAKSLKIGGHFFGTIPDSEFIRYKLNKFPKDVEKPSWGNSIYKVTFENNSYQKNGYEFTSPYGQMYTYWLEDAIDNVPEYVVPFETLRSLADEYGLELVSQMPFNKFFVQEIPKWIERFSPKMREGLQRSDGRYGVEGDEKEAASYFYTMFAFRKIKEYIEPESQKDL</sequence>
<feature type="site" description="mRNA cap binding" evidence="17">
    <location>
        <position position="347"/>
    </location>
</feature>
<keyword evidence="21" id="KW-1185">Reference proteome</keyword>
<dbReference type="SUPFAM" id="SSF53335">
    <property type="entry name" value="S-adenosyl-L-methionine-dependent methyltransferases"/>
    <property type="match status" value="1"/>
</dbReference>
<feature type="binding site" evidence="16">
    <location>
        <position position="172"/>
    </location>
    <ligand>
        <name>S-adenosyl-L-methionine</name>
        <dbReference type="ChEBI" id="CHEBI:59789"/>
    </ligand>
</feature>
<evidence type="ECO:0000256" key="16">
    <source>
        <dbReference type="PIRSR" id="PIRSR028762-1"/>
    </source>
</evidence>
<feature type="binding site" evidence="16">
    <location>
        <position position="194"/>
    </location>
    <ligand>
        <name>S-adenosyl-L-methionine</name>
        <dbReference type="ChEBI" id="CHEBI:59789"/>
    </ligand>
</feature>
<evidence type="ECO:0000256" key="5">
    <source>
        <dbReference type="ARBA" id="ARBA00022664"/>
    </source>
</evidence>
<comment type="similarity">
    <text evidence="15">Belongs to the class I-like SAM-binding methyltransferase superfamily. mRNA cap 0 methyltransferase family.</text>
</comment>
<reference evidence="20 21" key="1">
    <citation type="journal article" date="2019" name="BMC Genomics">
        <title>Chromosome level assembly and comparative genome analysis confirm lager-brewing yeasts originated from a single hybridization.</title>
        <authorList>
            <person name="Salazar A.N."/>
            <person name="Gorter de Vries A.R."/>
            <person name="van den Broek M."/>
            <person name="Brouwers N."/>
            <person name="de la Torre Cortes P."/>
            <person name="Kuijpers N.G.A."/>
            <person name="Daran J.G."/>
            <person name="Abeel T."/>
        </authorList>
    </citation>
    <scope>NUCLEOTIDE SEQUENCE [LARGE SCALE GENOMIC DNA]</scope>
    <source>
        <strain evidence="20 21">CBS 1483</strain>
    </source>
</reference>
<evidence type="ECO:0000256" key="9">
    <source>
        <dbReference type="ARBA" id="ARBA00023042"/>
    </source>
</evidence>
<evidence type="ECO:0000259" key="19">
    <source>
        <dbReference type="PROSITE" id="PS51562"/>
    </source>
</evidence>
<accession>A0A6C1E523</accession>
<evidence type="ECO:0000256" key="12">
    <source>
        <dbReference type="ARBA" id="ARBA00033387"/>
    </source>
</evidence>
<evidence type="ECO:0000256" key="1">
    <source>
        <dbReference type="ARBA" id="ARBA00003378"/>
    </source>
</evidence>
<dbReference type="EC" id="2.1.1.56" evidence="3 15"/>
<evidence type="ECO:0000256" key="4">
    <source>
        <dbReference type="ARBA" id="ARBA00022603"/>
    </source>
</evidence>
<dbReference type="OrthoDB" id="10248867at2759"/>
<protein>
    <recommendedName>
        <fullName evidence="14 15">mRNA cap guanine-N(7) methyltransferase</fullName>
        <ecNumber evidence="3 15">2.1.1.56</ecNumber>
    </recommendedName>
    <alternativeName>
        <fullName evidence="11 15">mRNA (guanine-N(7))-methyltransferase</fullName>
    </alternativeName>
    <alternativeName>
        <fullName evidence="12 15">mRNA cap methyltransferase</fullName>
    </alternativeName>
</protein>
<evidence type="ECO:0000256" key="10">
    <source>
        <dbReference type="ARBA" id="ARBA00023242"/>
    </source>
</evidence>
<dbReference type="CDD" id="cd02440">
    <property type="entry name" value="AdoMet_MTases"/>
    <property type="match status" value="1"/>
</dbReference>
<organism evidence="20 21">
    <name type="scientific">Saccharomyces pastorianus</name>
    <name type="common">Lager yeast</name>
    <name type="synonym">Saccharomyces cerevisiae x Saccharomyces eubayanus</name>
    <dbReference type="NCBI Taxonomy" id="27292"/>
    <lineage>
        <taxon>Eukaryota</taxon>
        <taxon>Fungi</taxon>
        <taxon>Dikarya</taxon>
        <taxon>Ascomycota</taxon>
        <taxon>Saccharomycotina</taxon>
        <taxon>Saccharomycetes</taxon>
        <taxon>Saccharomycetales</taxon>
        <taxon>Saccharomycetaceae</taxon>
        <taxon>Saccharomyces</taxon>
    </lineage>
</organism>
<feature type="site" description="mRNA cap binding" evidence="17">
    <location>
        <position position="206"/>
    </location>
</feature>
<dbReference type="GO" id="GO:0003723">
    <property type="term" value="F:RNA binding"/>
    <property type="evidence" value="ECO:0007669"/>
    <property type="project" value="UniProtKB-KW"/>
</dbReference>
<evidence type="ECO:0000256" key="17">
    <source>
        <dbReference type="PIRSR" id="PIRSR028762-2"/>
    </source>
</evidence>
<evidence type="ECO:0000256" key="8">
    <source>
        <dbReference type="ARBA" id="ARBA00022884"/>
    </source>
</evidence>
<feature type="compositionally biased region" description="Polar residues" evidence="18">
    <location>
        <begin position="26"/>
        <end position="69"/>
    </location>
</feature>
<feature type="region of interest" description="Disordered" evidence="18">
    <location>
        <begin position="1"/>
        <end position="101"/>
    </location>
</feature>
<feature type="site" description="mRNA cap binding" evidence="17">
    <location>
        <position position="181"/>
    </location>
</feature>
<dbReference type="Proteomes" id="UP000501346">
    <property type="component" value="Chromosome SeIV-SeII"/>
</dbReference>
<comment type="subcellular location">
    <subcellularLocation>
        <location evidence="2 15">Nucleus</location>
    </subcellularLocation>
</comment>
<name>A0A6C1E523_SACPS</name>
<dbReference type="GO" id="GO:0005634">
    <property type="term" value="C:nucleus"/>
    <property type="evidence" value="ECO:0007669"/>
    <property type="project" value="UniProtKB-SubCell"/>
</dbReference>
<gene>
    <name evidence="20" type="primary">ABD1_2</name>
    <name evidence="20" type="ORF">GRS66_006905</name>
</gene>
<feature type="binding site" evidence="17">
    <location>
        <begin position="150"/>
        <end position="151"/>
    </location>
    <ligand>
        <name>mRNA</name>
        <dbReference type="ChEBI" id="CHEBI:33699"/>
    </ligand>
</feature>
<feature type="binding site" evidence="16">
    <location>
        <position position="223"/>
    </location>
    <ligand>
        <name>S-adenosyl-L-methionine</name>
        <dbReference type="ChEBI" id="CHEBI:59789"/>
    </ligand>
</feature>
<keyword evidence="8 15" id="KW-0694">RNA-binding</keyword>
<dbReference type="Pfam" id="PF03291">
    <property type="entry name" value="mRNA_G-N7_MeTrfase"/>
    <property type="match status" value="1"/>
</dbReference>
<evidence type="ECO:0000256" key="11">
    <source>
        <dbReference type="ARBA" id="ARBA00032772"/>
    </source>
</evidence>
<evidence type="ECO:0000256" key="13">
    <source>
        <dbReference type="ARBA" id="ARBA00044712"/>
    </source>
</evidence>
<keyword evidence="10 15" id="KW-0539">Nucleus</keyword>
<keyword evidence="5 15" id="KW-0507">mRNA processing</keyword>
<dbReference type="AlphaFoldDB" id="A0A6C1E523"/>
<evidence type="ECO:0000256" key="2">
    <source>
        <dbReference type="ARBA" id="ARBA00004123"/>
    </source>
</evidence>
<comment type="catalytic activity">
    <reaction evidence="13">
        <text>a 5'-end (5'-triphosphoguanosine)-ribonucleoside in mRNA + S-adenosyl-L-methionine = a 5'-end (N(7)-methyl 5'-triphosphoguanosine)-ribonucleoside in mRNA + S-adenosyl-L-homocysteine</text>
        <dbReference type="Rhea" id="RHEA:67008"/>
        <dbReference type="Rhea" id="RHEA-COMP:17166"/>
        <dbReference type="Rhea" id="RHEA-COMP:17167"/>
        <dbReference type="ChEBI" id="CHEBI:57856"/>
        <dbReference type="ChEBI" id="CHEBI:59789"/>
        <dbReference type="ChEBI" id="CHEBI:156461"/>
        <dbReference type="ChEBI" id="CHEBI:167617"/>
        <dbReference type="EC" id="2.1.1.56"/>
    </reaction>
</comment>
<feature type="site" description="mRNA cap binding" evidence="17">
    <location>
        <position position="175"/>
    </location>
</feature>
<dbReference type="FunFam" id="3.40.50.150:FF:000280">
    <property type="entry name" value="mRNA cap guanine-N7 methyltransferase"/>
    <property type="match status" value="1"/>
</dbReference>
<feature type="binding site" evidence="16">
    <location>
        <position position="254"/>
    </location>
    <ligand>
        <name>S-adenosyl-L-methionine</name>
        <dbReference type="ChEBI" id="CHEBI:59789"/>
    </ligand>
</feature>
<dbReference type="GO" id="GO:0004482">
    <property type="term" value="F:mRNA 5'-cap (guanine-N7-)-methyltransferase activity"/>
    <property type="evidence" value="ECO:0007669"/>
    <property type="project" value="UniProtKB-EC"/>
</dbReference>
<evidence type="ECO:0000256" key="14">
    <source>
        <dbReference type="ARBA" id="ARBA00049739"/>
    </source>
</evidence>
<feature type="domain" description="MRNA cap 0 methyltransferase" evidence="19">
    <location>
        <begin position="141"/>
        <end position="424"/>
    </location>
</feature>
<evidence type="ECO:0000313" key="21">
    <source>
        <dbReference type="Proteomes" id="UP000501346"/>
    </source>
</evidence>
<evidence type="ECO:0000256" key="15">
    <source>
        <dbReference type="PIRNR" id="PIRNR028762"/>
    </source>
</evidence>
<comment type="function">
    <text evidence="1">Responsible for methylating the 5'-cap structure of mRNAs.</text>
</comment>
<keyword evidence="9 15" id="KW-0506">mRNA capping</keyword>
<feature type="site" description="mRNA cap binding" evidence="17">
    <location>
        <position position="416"/>
    </location>
</feature>
<evidence type="ECO:0000256" key="18">
    <source>
        <dbReference type="SAM" id="MobiDB-lite"/>
    </source>
</evidence>
<dbReference type="Gene3D" id="3.40.50.150">
    <property type="entry name" value="Vaccinia Virus protein VP39"/>
    <property type="match status" value="1"/>
</dbReference>
<dbReference type="PANTHER" id="PTHR12189:SF2">
    <property type="entry name" value="MRNA CAP GUANINE-N7 METHYLTRANSFERASE"/>
    <property type="match status" value="1"/>
</dbReference>
<evidence type="ECO:0000256" key="7">
    <source>
        <dbReference type="ARBA" id="ARBA00022691"/>
    </source>
</evidence>
<dbReference type="PIRSF" id="PIRSF028762">
    <property type="entry name" value="ABD1"/>
    <property type="match status" value="1"/>
</dbReference>
<dbReference type="PROSITE" id="PS51562">
    <property type="entry name" value="RNA_CAP0_MT"/>
    <property type="match status" value="1"/>
</dbReference>